<reference evidence="1 2" key="1">
    <citation type="submission" date="2013-04" db="EMBL/GenBank/DDBJ databases">
        <title>The genome sequencing project of 58 acetic acid bacteria.</title>
        <authorList>
            <person name="Okamoto-Kainuma A."/>
            <person name="Ishikawa M."/>
            <person name="Umino S."/>
            <person name="Koizumi Y."/>
            <person name="Shiwa Y."/>
            <person name="Yoshikawa H."/>
            <person name="Matsutani M."/>
            <person name="Matsushita K."/>
        </authorList>
    </citation>
    <scope>NUCLEOTIDE SEQUENCE [LARGE SCALE GENOMIC DNA]</scope>
    <source>
        <strain evidence="1 2">NBRC 106555</strain>
    </source>
</reference>
<proteinExistence type="predicted"/>
<dbReference type="RefSeq" id="WP_240775242.1">
    <property type="nucleotide sequence ID" value="NZ_BAQC01000004.1"/>
</dbReference>
<dbReference type="InterPro" id="IPR009486">
    <property type="entry name" value="Pur_nuclsid_perm"/>
</dbReference>
<sequence length="355" mass="39631">MLKWHNFAYFFASILPFLTPDLCHAQTPWPVRVVIVTTFENGADKGDKPGELQLWAEREHLTETISFPGNEHPILSNPEHTEIAIVTGMSLVNAGPSVMALGTDPRFDLTHSYWLVAGIAGIDPKIAPLGSAAWARYVINDVAQSIDSREIPKDWPYGIYPAGAKRPASLNGADVHYGPNAPYPIVFPLNAQLAHWAFEETKQVPLMDTPEMRAYSAGWSSYEATKGKPKVIEGDSFASDLYWHGNYLNQYARDWVKMFTAGKGIFAMSNMEDSAIAASMVRLDHMHKADFKRLMILRTASNYTVPPTGKKAYQSVEEKYPDEGLPAYDAAWHVGSIITHKIMNNWDTFKDNVPD</sequence>
<dbReference type="Pfam" id="PF06516">
    <property type="entry name" value="NUP"/>
    <property type="match status" value="1"/>
</dbReference>
<dbReference type="PANTHER" id="PTHR38643:SF1">
    <property type="entry name" value="PURINE NUCLEOSIDE PERMEASE C285.05-RELATED"/>
    <property type="match status" value="1"/>
</dbReference>
<evidence type="ECO:0000313" key="2">
    <source>
        <dbReference type="Proteomes" id="UP001062632"/>
    </source>
</evidence>
<gene>
    <name evidence="1" type="ORF">AA106555_0326</name>
</gene>
<dbReference type="PIRSF" id="PIRSF013171">
    <property type="entry name" value="Pur_nuclsid_perm"/>
    <property type="match status" value="1"/>
</dbReference>
<dbReference type="EMBL" id="BAQC01000004">
    <property type="protein sequence ID" value="GBR50776.1"/>
    <property type="molecule type" value="Genomic_DNA"/>
</dbReference>
<accession>A0ABQ0QMT1</accession>
<comment type="caution">
    <text evidence="1">The sequence shown here is derived from an EMBL/GenBank/DDBJ whole genome shotgun (WGS) entry which is preliminary data.</text>
</comment>
<dbReference type="Proteomes" id="UP001062632">
    <property type="component" value="Unassembled WGS sequence"/>
</dbReference>
<keyword evidence="2" id="KW-1185">Reference proteome</keyword>
<dbReference type="PANTHER" id="PTHR38643">
    <property type="entry name" value="PURINE NUCLEOSIDE PERMEASE C285.05-RELATED"/>
    <property type="match status" value="1"/>
</dbReference>
<protein>
    <submittedName>
        <fullName evidence="1">Purine nucleoside permease</fullName>
    </submittedName>
</protein>
<name>A0ABQ0QMT1_9PROT</name>
<organism evidence="1 2">
    <name type="scientific">Neokomagataea thailandica NBRC 106555</name>
    <dbReference type="NCBI Taxonomy" id="1223520"/>
    <lineage>
        <taxon>Bacteria</taxon>
        <taxon>Pseudomonadati</taxon>
        <taxon>Pseudomonadota</taxon>
        <taxon>Alphaproteobacteria</taxon>
        <taxon>Acetobacterales</taxon>
        <taxon>Acetobacteraceae</taxon>
        <taxon>Neokomagataea</taxon>
    </lineage>
</organism>
<evidence type="ECO:0000313" key="1">
    <source>
        <dbReference type="EMBL" id="GBR50776.1"/>
    </source>
</evidence>